<keyword evidence="2" id="KW-1185">Reference proteome</keyword>
<gene>
    <name evidence="1" type="ORF">BpHYR1_031354</name>
</gene>
<accession>A0A3M7S8J1</accession>
<name>A0A3M7S8J1_BRAPC</name>
<organism evidence="1 2">
    <name type="scientific">Brachionus plicatilis</name>
    <name type="common">Marine rotifer</name>
    <name type="synonym">Brachionus muelleri</name>
    <dbReference type="NCBI Taxonomy" id="10195"/>
    <lineage>
        <taxon>Eukaryota</taxon>
        <taxon>Metazoa</taxon>
        <taxon>Spiralia</taxon>
        <taxon>Gnathifera</taxon>
        <taxon>Rotifera</taxon>
        <taxon>Eurotatoria</taxon>
        <taxon>Monogononta</taxon>
        <taxon>Pseudotrocha</taxon>
        <taxon>Ploima</taxon>
        <taxon>Brachionidae</taxon>
        <taxon>Brachionus</taxon>
    </lineage>
</organism>
<sequence length="62" mass="7653">MVKPWLLKLTHRYYDKIILNGENHQIINEIIDQNQINENYKSKQHKKKRRTTCLDEYPHTLF</sequence>
<dbReference type="AlphaFoldDB" id="A0A3M7S8J1"/>
<proteinExistence type="predicted"/>
<protein>
    <submittedName>
        <fullName evidence="1">Uncharacterized protein</fullName>
    </submittedName>
</protein>
<dbReference type="Proteomes" id="UP000276133">
    <property type="component" value="Unassembled WGS sequence"/>
</dbReference>
<reference evidence="1 2" key="1">
    <citation type="journal article" date="2018" name="Sci. Rep.">
        <title>Genomic signatures of local adaptation to the degree of environmental predictability in rotifers.</title>
        <authorList>
            <person name="Franch-Gras L."/>
            <person name="Hahn C."/>
            <person name="Garcia-Roger E.M."/>
            <person name="Carmona M.J."/>
            <person name="Serra M."/>
            <person name="Gomez A."/>
        </authorList>
    </citation>
    <scope>NUCLEOTIDE SEQUENCE [LARGE SCALE GENOMIC DNA]</scope>
    <source>
        <strain evidence="1">HYR1</strain>
    </source>
</reference>
<dbReference type="EMBL" id="REGN01001841">
    <property type="protein sequence ID" value="RNA32133.1"/>
    <property type="molecule type" value="Genomic_DNA"/>
</dbReference>
<evidence type="ECO:0000313" key="1">
    <source>
        <dbReference type="EMBL" id="RNA32133.1"/>
    </source>
</evidence>
<evidence type="ECO:0000313" key="2">
    <source>
        <dbReference type="Proteomes" id="UP000276133"/>
    </source>
</evidence>
<comment type="caution">
    <text evidence="1">The sequence shown here is derived from an EMBL/GenBank/DDBJ whole genome shotgun (WGS) entry which is preliminary data.</text>
</comment>